<feature type="non-terminal residue" evidence="2">
    <location>
        <position position="53"/>
    </location>
</feature>
<feature type="compositionally biased region" description="Low complexity" evidence="1">
    <location>
        <begin position="17"/>
        <end position="43"/>
    </location>
</feature>
<reference evidence="2" key="1">
    <citation type="submission" date="2020-12" db="EMBL/GenBank/DDBJ databases">
        <authorList>
            <person name="Iha C."/>
        </authorList>
    </citation>
    <scope>NUCLEOTIDE SEQUENCE</scope>
</reference>
<organism evidence="2 3">
    <name type="scientific">Ostreobium quekettii</name>
    <dbReference type="NCBI Taxonomy" id="121088"/>
    <lineage>
        <taxon>Eukaryota</taxon>
        <taxon>Viridiplantae</taxon>
        <taxon>Chlorophyta</taxon>
        <taxon>core chlorophytes</taxon>
        <taxon>Ulvophyceae</taxon>
        <taxon>TCBD clade</taxon>
        <taxon>Bryopsidales</taxon>
        <taxon>Ostreobineae</taxon>
        <taxon>Ostreobiaceae</taxon>
        <taxon>Ostreobium</taxon>
    </lineage>
</organism>
<sequence>TVAAGDAQALAVGEYASTKTKTTAKTTPYSAKSSSKSSAIAASGRKLRSLDMS</sequence>
<accession>A0A8S1IM86</accession>
<gene>
    <name evidence="2" type="ORF">OSTQU699_LOCUS771</name>
</gene>
<name>A0A8S1IM86_9CHLO</name>
<feature type="non-terminal residue" evidence="2">
    <location>
        <position position="1"/>
    </location>
</feature>
<keyword evidence="3" id="KW-1185">Reference proteome</keyword>
<evidence type="ECO:0000313" key="3">
    <source>
        <dbReference type="Proteomes" id="UP000708148"/>
    </source>
</evidence>
<dbReference type="Proteomes" id="UP000708148">
    <property type="component" value="Unassembled WGS sequence"/>
</dbReference>
<evidence type="ECO:0000256" key="1">
    <source>
        <dbReference type="SAM" id="MobiDB-lite"/>
    </source>
</evidence>
<protein>
    <submittedName>
        <fullName evidence="2">Uncharacterized protein</fullName>
    </submittedName>
</protein>
<dbReference type="AlphaFoldDB" id="A0A8S1IM86"/>
<feature type="region of interest" description="Disordered" evidence="1">
    <location>
        <begin position="17"/>
        <end position="53"/>
    </location>
</feature>
<dbReference type="EMBL" id="CAJHUC010000340">
    <property type="protein sequence ID" value="CAD7695407.1"/>
    <property type="molecule type" value="Genomic_DNA"/>
</dbReference>
<proteinExistence type="predicted"/>
<comment type="caution">
    <text evidence="2">The sequence shown here is derived from an EMBL/GenBank/DDBJ whole genome shotgun (WGS) entry which is preliminary data.</text>
</comment>
<evidence type="ECO:0000313" key="2">
    <source>
        <dbReference type="EMBL" id="CAD7695407.1"/>
    </source>
</evidence>